<feature type="region of interest" description="Disordered" evidence="4">
    <location>
        <begin position="44"/>
        <end position="63"/>
    </location>
</feature>
<keyword evidence="2" id="KW-0378">Hydrolase</keyword>
<dbReference type="InterPro" id="IPR012341">
    <property type="entry name" value="6hp_glycosidase-like_sf"/>
</dbReference>
<keyword evidence="3" id="KW-0326">Glycosidase</keyword>
<protein>
    <recommendedName>
        <fullName evidence="5">Mannosylglycerate hydrolase MGH1-like glycoside hydrolase domain-containing protein</fullName>
    </recommendedName>
</protein>
<dbReference type="InterPro" id="IPR004888">
    <property type="entry name" value="Glycoside_hydrolase_63"/>
</dbReference>
<accession>A0ABM8NC22</accession>
<dbReference type="InterPro" id="IPR008928">
    <property type="entry name" value="6-hairpin_glycosidase_sf"/>
</dbReference>
<name>A0ABM8NC22_9BURK</name>
<evidence type="ECO:0000256" key="4">
    <source>
        <dbReference type="SAM" id="MobiDB-lite"/>
    </source>
</evidence>
<evidence type="ECO:0000256" key="3">
    <source>
        <dbReference type="ARBA" id="ARBA00023295"/>
    </source>
</evidence>
<evidence type="ECO:0000256" key="2">
    <source>
        <dbReference type="ARBA" id="ARBA00022801"/>
    </source>
</evidence>
<evidence type="ECO:0000313" key="7">
    <source>
        <dbReference type="Proteomes" id="UP000598032"/>
    </source>
</evidence>
<feature type="domain" description="Mannosylglycerate hydrolase MGH1-like glycoside hydrolase" evidence="5">
    <location>
        <begin position="474"/>
        <end position="579"/>
    </location>
</feature>
<comment type="similarity">
    <text evidence="1">Belongs to the glycosyl hydrolase 63 family.</text>
</comment>
<evidence type="ECO:0000313" key="6">
    <source>
        <dbReference type="EMBL" id="CAD6516626.1"/>
    </source>
</evidence>
<gene>
    <name evidence="6" type="ORF">LMG28140_00813</name>
</gene>
<sequence length="963" mass="111401">MLFQYIVAELAFADPHKLHLQRSTVLITDASLIGSHVLRRAESIQPSRRTSMSPVSVDVEEQKRLNDSREAKVPWKKWGPYLSERQWGTVREDYSDNGDAWNYFTHDHSRSRTYRWGEDGLGGICDDQQRLCFALALWNEQDPILKERLFGLTNSEGNHGEDVKEYYFYVDSTPTHSYMKYLYKYPQREYPYRDLVETNRKRSREEMEYELLDTGIFDDDRYFDVFVEYAKAAPEDILVRISVHNRGPEAARLRVMPTLWFRNTWSWSEDNRKPSLQDAGAGAIRATHHDLGEYWLHCEDAPEMLFTENESNAQRLWGQPNASPFVKDAFHAYVISGQRDAVNPARTGTKAAAHYTCEIPAGGSAIIRLRLAPSRLDHAFEGFEPIFASRLADANEFYERITPKSQTEDQRRVHRQALAGMLWGKQYYYFDLELWLREHGSHPLLDSARRDVRNAEWFHMLNADVISMPDKWEYPWYAAWDLAFHTIALAQVDFDFAKEQLLLMLRSLYVHPSGQIPAYEWNFSDVNPPVHAAATLWLYKYEKELGRADPRFLERSFQGLMLNFNWWVNRKDPSGRNVFAGGFLGLDNIGVFDRSAQLPTGGSLEQADGTAWMAFYCQTMLEMAVILTEYDPIYEEVAFKFVQHFMWIAYAMDRRGEHDDEMWDEQDGFFYDLLRLPDGQTTRLKIRSLVGLLPLCASTVFEAQSITRYPKLMELVAQFRKRYPELIAQVAPTDTGFIGYKERRLLSILNKRKLERVLGYMLDEKEFLGPHGIRSLSLYHLEHPYVIHVGGQEYKVQYLPAESNTGMFGGNSNWRGPVWMPVNLLIVRALVNLYSFFGDDFKVECPTGSGQHMTLFEVAHEIERRLTGTFLRDADGKRPVYGGTEKFQNDPHWRDLILFYEYFHGDNGAGLGASHQTGWTGLVAPLLDLFGRVDAQTMLETDRGRVVSRLVREQVSGEDAGMA</sequence>
<feature type="compositionally biased region" description="Polar residues" evidence="4">
    <location>
        <begin position="44"/>
        <end position="54"/>
    </location>
</feature>
<dbReference type="EMBL" id="CAJHCP010000002">
    <property type="protein sequence ID" value="CAD6516626.1"/>
    <property type="molecule type" value="Genomic_DNA"/>
</dbReference>
<evidence type="ECO:0000259" key="5">
    <source>
        <dbReference type="Pfam" id="PF22422"/>
    </source>
</evidence>
<organism evidence="6 7">
    <name type="scientific">Paraburkholderia metrosideri</name>
    <dbReference type="NCBI Taxonomy" id="580937"/>
    <lineage>
        <taxon>Bacteria</taxon>
        <taxon>Pseudomonadati</taxon>
        <taxon>Pseudomonadota</taxon>
        <taxon>Betaproteobacteria</taxon>
        <taxon>Burkholderiales</taxon>
        <taxon>Burkholderiaceae</taxon>
        <taxon>Paraburkholderia</taxon>
    </lineage>
</organism>
<dbReference type="PANTHER" id="PTHR10412">
    <property type="entry name" value="MANNOSYL-OLIGOSACCHARIDE GLUCOSIDASE"/>
    <property type="match status" value="1"/>
</dbReference>
<dbReference type="Gene3D" id="1.50.10.10">
    <property type="match status" value="1"/>
</dbReference>
<comment type="caution">
    <text evidence="6">The sequence shown here is derived from an EMBL/GenBank/DDBJ whole genome shotgun (WGS) entry which is preliminary data.</text>
</comment>
<evidence type="ECO:0000256" key="1">
    <source>
        <dbReference type="ARBA" id="ARBA00010833"/>
    </source>
</evidence>
<proteinExistence type="inferred from homology"/>
<dbReference type="Proteomes" id="UP000598032">
    <property type="component" value="Unassembled WGS sequence"/>
</dbReference>
<dbReference type="Pfam" id="PF22422">
    <property type="entry name" value="MGH1-like_GH"/>
    <property type="match status" value="1"/>
</dbReference>
<dbReference type="PANTHER" id="PTHR10412:SF11">
    <property type="entry name" value="MANNOSYL-OLIGOSACCHARIDE GLUCOSIDASE"/>
    <property type="match status" value="1"/>
</dbReference>
<reference evidence="6 7" key="1">
    <citation type="submission" date="2020-10" db="EMBL/GenBank/DDBJ databases">
        <authorList>
            <person name="Peeters C."/>
        </authorList>
    </citation>
    <scope>NUCLEOTIDE SEQUENCE [LARGE SCALE GENOMIC DNA]</scope>
    <source>
        <strain evidence="6 7">LMG 28140</strain>
    </source>
</reference>
<dbReference type="InterPro" id="IPR054491">
    <property type="entry name" value="MGH1-like_GH"/>
</dbReference>
<dbReference type="SUPFAM" id="SSF48208">
    <property type="entry name" value="Six-hairpin glycosidases"/>
    <property type="match status" value="1"/>
</dbReference>
<keyword evidence="7" id="KW-1185">Reference proteome</keyword>